<dbReference type="PROSITE" id="PS50234">
    <property type="entry name" value="VWFA"/>
    <property type="match status" value="1"/>
</dbReference>
<keyword evidence="10" id="KW-1185">Reference proteome</keyword>
<evidence type="ECO:0000256" key="7">
    <source>
        <dbReference type="SAM" id="SignalP"/>
    </source>
</evidence>
<gene>
    <name evidence="9" type="ORF">HUF19_03975</name>
</gene>
<keyword evidence="5" id="KW-0106">Calcium</keyword>
<dbReference type="InterPro" id="IPR036465">
    <property type="entry name" value="vWFA_dom_sf"/>
</dbReference>
<reference evidence="10" key="1">
    <citation type="submission" date="2020-06" db="EMBL/GenBank/DDBJ databases">
        <title>Thalassolituus marinus alknpb1M-1, a hydrocarbon-degrading bacterium isolated from the deep-sea overlying water using an in-situ strategy from the South China Sea basin.</title>
        <authorList>
            <person name="Dong C."/>
            <person name="Chen Y."/>
            <person name="Shao Z."/>
        </authorList>
    </citation>
    <scope>NUCLEOTIDE SEQUENCE [LARGE SCALE GENOMIC DNA]</scope>
    <source>
        <strain evidence="10">alknpb1M-1</strain>
    </source>
</reference>
<evidence type="ECO:0000313" key="10">
    <source>
        <dbReference type="Proteomes" id="UP001065322"/>
    </source>
</evidence>
<dbReference type="RefSeq" id="WP_260998599.1">
    <property type="nucleotide sequence ID" value="NZ_CP054475.1"/>
</dbReference>
<evidence type="ECO:0000256" key="3">
    <source>
        <dbReference type="ARBA" id="ARBA00022558"/>
    </source>
</evidence>
<dbReference type="Gene3D" id="3.40.50.410">
    <property type="entry name" value="von Willebrand factor, type A domain"/>
    <property type="match status" value="1"/>
</dbReference>
<evidence type="ECO:0000256" key="2">
    <source>
        <dbReference type="ARBA" id="ARBA00008387"/>
    </source>
</evidence>
<dbReference type="InterPro" id="IPR008707">
    <property type="entry name" value="B-propeller_PilY1"/>
</dbReference>
<dbReference type="InterPro" id="IPR002035">
    <property type="entry name" value="VWF_A"/>
</dbReference>
<comment type="subcellular location">
    <subcellularLocation>
        <location evidence="1">Fimbrium</location>
    </subcellularLocation>
</comment>
<proteinExistence type="inferred from homology"/>
<keyword evidence="6" id="KW-0281">Fimbrium</keyword>
<keyword evidence="3" id="KW-1029">Fimbrium biogenesis</keyword>
<keyword evidence="7" id="KW-0732">Signal</keyword>
<evidence type="ECO:0000256" key="6">
    <source>
        <dbReference type="ARBA" id="ARBA00023263"/>
    </source>
</evidence>
<feature type="chain" id="PRO_5046565296" description="VWFA domain-containing protein" evidence="7">
    <location>
        <begin position="21"/>
        <end position="994"/>
    </location>
</feature>
<dbReference type="SUPFAM" id="SSF50998">
    <property type="entry name" value="Quinoprotein alcohol dehydrogenase-like"/>
    <property type="match status" value="1"/>
</dbReference>
<evidence type="ECO:0000256" key="1">
    <source>
        <dbReference type="ARBA" id="ARBA00004561"/>
    </source>
</evidence>
<feature type="signal peptide" evidence="7">
    <location>
        <begin position="1"/>
        <end position="20"/>
    </location>
</feature>
<keyword evidence="4" id="KW-0479">Metal-binding</keyword>
<evidence type="ECO:0000256" key="4">
    <source>
        <dbReference type="ARBA" id="ARBA00022723"/>
    </source>
</evidence>
<comment type="similarity">
    <text evidence="2">Belongs to the PilY1 family.</text>
</comment>
<dbReference type="EMBL" id="CP054475">
    <property type="protein sequence ID" value="UXD86652.1"/>
    <property type="molecule type" value="Genomic_DNA"/>
</dbReference>
<dbReference type="Proteomes" id="UP001065322">
    <property type="component" value="Chromosome"/>
</dbReference>
<evidence type="ECO:0000313" key="9">
    <source>
        <dbReference type="EMBL" id="UXD86652.1"/>
    </source>
</evidence>
<evidence type="ECO:0000256" key="5">
    <source>
        <dbReference type="ARBA" id="ARBA00022837"/>
    </source>
</evidence>
<protein>
    <recommendedName>
        <fullName evidence="8">VWFA domain-containing protein</fullName>
    </recommendedName>
</protein>
<dbReference type="InterPro" id="IPR011047">
    <property type="entry name" value="Quinoprotein_ADH-like_sf"/>
</dbReference>
<organism evidence="9 10">
    <name type="scientific">Thalassolituus hydrocarboniclasticus</name>
    <dbReference type="NCBI Taxonomy" id="2742796"/>
    <lineage>
        <taxon>Bacteria</taxon>
        <taxon>Pseudomonadati</taxon>
        <taxon>Pseudomonadota</taxon>
        <taxon>Gammaproteobacteria</taxon>
        <taxon>Oceanospirillales</taxon>
        <taxon>Oceanospirillaceae</taxon>
        <taxon>Thalassolituus</taxon>
    </lineage>
</organism>
<feature type="domain" description="VWFA" evidence="8">
    <location>
        <begin position="36"/>
        <end position="313"/>
    </location>
</feature>
<sequence>MKLYWLSLISFGLFTNPVLADDTEIYLGNPNRVNPNVVFIFDTSGSMGWDTDSGETRISLVKKAAVETIKETGGINLALMRFNPYIKTYECEEEDSNDYCYQGGRMSINTLDIDATGSRQQLIDIINNYPAGGGTPMSESLYEAALYLRGESVKFGKAKLWSNRWDRWYTEYLSDSATYNASTGKYISPITDSCQKNHIVVFTDGAASQDSEANYDIKTWLKTLPSADYPRGISPYCSRDGGCSEELAYFLYNADHSPLPGTQQIHVHTIGGFIEGDAQTRLNVMANVGGGISANAKNYEQLKTALTKIFDDISKSADTFSAPAVAVNAFNSLELLDQLYFSVFKPNASVNWQGNIKRFRLAGDGQFVDVKNNPALDATTGFFTKNAQSFWTKDEDAPDGDNVTKGGAASRLTLDRMVVSNIASNRLASDSRNRITESNASNLSQSLFKVSYSSEQFSDLLKWARGLDVKGEDPSAPRRAMEDPLHSKPVILNYGSLKDADGDVIPDSTLFIGTNSGYLHAFDTNVDNPKERFAFIPKDLLPNVAKYYEGGGSKIYGLDGPISAYHTDTNRNRIIDAGRGEKAYLYVGMRRGGRNYYALDVTDRDAPQLAWQITGGSGDYAQLGQSWSKMQAIPVLWNGTPRNVLLFGGGYDPAEDTNVERLAHNQGNAIYMADPTTGKRLWWASAKSGADLRLSDMTSGIVGDIIPIDNNRDGYVDLLYAADLGGRIWRIDLMNLGSSTEVNTQGGVLADLGANNTTLNHVRFYTTPDVTYMNRVLQIGEDSLTGEPVYEKVPRYQIAIGSGYRAHPLDQDTVDRFYVINDLSTEASPPAQYNTSYLRDLANYSRYDSESFDKKLKGLYFTLPDSGEKIVATAVTSNGRTYFSSYRPNNGSTSGCNADTGFGRLYMLTTPENQETTIPGQPQPSTPKPTIDIIDEIDNPMNDPKIIIVPPEDDEDEDDKKKCGEIITDGSSVISICEEGGRIVHKTYWRDLSK</sequence>
<evidence type="ECO:0000259" key="8">
    <source>
        <dbReference type="PROSITE" id="PS50234"/>
    </source>
</evidence>
<dbReference type="SUPFAM" id="SSF53300">
    <property type="entry name" value="vWA-like"/>
    <property type="match status" value="1"/>
</dbReference>
<name>A0ABY6A7N5_9GAMM</name>
<dbReference type="Pfam" id="PF05567">
    <property type="entry name" value="T4P_PilY1"/>
    <property type="match status" value="1"/>
</dbReference>
<accession>A0ABY6A7N5</accession>